<dbReference type="Gene3D" id="3.30.40.10">
    <property type="entry name" value="Zinc/RING finger domain, C3HC4 (zinc finger)"/>
    <property type="match status" value="1"/>
</dbReference>
<evidence type="ECO:0000313" key="9">
    <source>
        <dbReference type="Proteomes" id="UP001186944"/>
    </source>
</evidence>
<dbReference type="GO" id="GO:0051726">
    <property type="term" value="P:regulation of cell cycle"/>
    <property type="evidence" value="ECO:0007669"/>
    <property type="project" value="TreeGrafter"/>
</dbReference>
<accession>A0AA89BZI4</accession>
<evidence type="ECO:0000256" key="6">
    <source>
        <dbReference type="SAM" id="MobiDB-lite"/>
    </source>
</evidence>
<dbReference type="InterPro" id="IPR013083">
    <property type="entry name" value="Znf_RING/FYVE/PHD"/>
</dbReference>
<dbReference type="Pfam" id="PF00653">
    <property type="entry name" value="BIR"/>
    <property type="match status" value="1"/>
</dbReference>
<name>A0AA89BZI4_PINIB</name>
<keyword evidence="9" id="KW-1185">Reference proteome</keyword>
<sequence>MLSRSAHQQLRIPESGVYSPSNFNRQMDDTDSNHGSVSSPLSNAHYYGDDIERLCHPARFPNYQSKQQRLQTYASWIKHQSPQVMADAGLYYTYHDDSVRCFQCGIGLSGWEAEDDPYVEHARWSPQCEYIIAKKGRQFIQLVQEAVESQSMIGGHLTGQLIMEEILSMEESGERTQAHSDGNGRRGCVETDGPQAATSSSDLRSKLVEENQAYKDMTTCKICTTEPVGIVFLPCGHLVCCPQCAPALKKCPMCRKPVKGTVRVSFG</sequence>
<dbReference type="InterPro" id="IPR001370">
    <property type="entry name" value="BIR_rpt"/>
</dbReference>
<comment type="caution">
    <text evidence="8">The sequence shown here is derived from an EMBL/GenBank/DDBJ whole genome shotgun (WGS) entry which is preliminary data.</text>
</comment>
<evidence type="ECO:0000259" key="7">
    <source>
        <dbReference type="PROSITE" id="PS50089"/>
    </source>
</evidence>
<comment type="similarity">
    <text evidence="1">Belongs to the IAP family.</text>
</comment>
<dbReference type="PANTHER" id="PTHR10044">
    <property type="entry name" value="INHIBITOR OF APOPTOSIS"/>
    <property type="match status" value="1"/>
</dbReference>
<evidence type="ECO:0000256" key="3">
    <source>
        <dbReference type="ARBA" id="ARBA00022771"/>
    </source>
</evidence>
<proteinExistence type="inferred from homology"/>
<dbReference type="Gene3D" id="1.10.1170.10">
    <property type="entry name" value="Inhibitor Of Apoptosis Protein (2mihbC-IAP-1), Chain A"/>
    <property type="match status" value="1"/>
</dbReference>
<gene>
    <name evidence="8" type="ORF">FSP39_000247</name>
</gene>
<feature type="compositionally biased region" description="Basic and acidic residues" evidence="6">
    <location>
        <begin position="172"/>
        <end position="189"/>
    </location>
</feature>
<dbReference type="GO" id="GO:0008270">
    <property type="term" value="F:zinc ion binding"/>
    <property type="evidence" value="ECO:0007669"/>
    <property type="project" value="UniProtKB-KW"/>
</dbReference>
<dbReference type="AlphaFoldDB" id="A0AA89BZI4"/>
<dbReference type="Proteomes" id="UP001186944">
    <property type="component" value="Unassembled WGS sequence"/>
</dbReference>
<dbReference type="InterPro" id="IPR001841">
    <property type="entry name" value="Znf_RING"/>
</dbReference>
<dbReference type="PROSITE" id="PS01282">
    <property type="entry name" value="BIR_REPEAT_1"/>
    <property type="match status" value="1"/>
</dbReference>
<keyword evidence="3 5" id="KW-0863">Zinc-finger</keyword>
<dbReference type="SUPFAM" id="SSF57924">
    <property type="entry name" value="Inhibitor of apoptosis (IAP) repeat"/>
    <property type="match status" value="1"/>
</dbReference>
<dbReference type="SMART" id="SM00238">
    <property type="entry name" value="BIR"/>
    <property type="match status" value="1"/>
</dbReference>
<dbReference type="PROSITE" id="PS50089">
    <property type="entry name" value="ZF_RING_2"/>
    <property type="match status" value="1"/>
</dbReference>
<dbReference type="PROSITE" id="PS50143">
    <property type="entry name" value="BIR_REPEAT_2"/>
    <property type="match status" value="1"/>
</dbReference>
<dbReference type="GO" id="GO:0005737">
    <property type="term" value="C:cytoplasm"/>
    <property type="evidence" value="ECO:0007669"/>
    <property type="project" value="TreeGrafter"/>
</dbReference>
<evidence type="ECO:0000256" key="2">
    <source>
        <dbReference type="ARBA" id="ARBA00022723"/>
    </source>
</evidence>
<evidence type="ECO:0000313" key="8">
    <source>
        <dbReference type="EMBL" id="KAK3096447.1"/>
    </source>
</evidence>
<keyword evidence="4" id="KW-0862">Zinc</keyword>
<protein>
    <recommendedName>
        <fullName evidence="7">RING-type domain-containing protein</fullName>
    </recommendedName>
</protein>
<dbReference type="GO" id="GO:0005634">
    <property type="term" value="C:nucleus"/>
    <property type="evidence" value="ECO:0007669"/>
    <property type="project" value="TreeGrafter"/>
</dbReference>
<evidence type="ECO:0000256" key="4">
    <source>
        <dbReference type="ARBA" id="ARBA00022833"/>
    </source>
</evidence>
<dbReference type="EMBL" id="VSWD01000007">
    <property type="protein sequence ID" value="KAK3096447.1"/>
    <property type="molecule type" value="Genomic_DNA"/>
</dbReference>
<feature type="domain" description="RING-type" evidence="7">
    <location>
        <begin position="220"/>
        <end position="255"/>
    </location>
</feature>
<dbReference type="FunFam" id="1.10.1170.10:FF:000002">
    <property type="entry name" value="Baculoviral IAP repeat containing 7"/>
    <property type="match status" value="1"/>
</dbReference>
<keyword evidence="2" id="KW-0479">Metal-binding</keyword>
<feature type="region of interest" description="Disordered" evidence="6">
    <location>
        <begin position="1"/>
        <end position="39"/>
    </location>
</feature>
<organism evidence="8 9">
    <name type="scientific">Pinctada imbricata</name>
    <name type="common">Atlantic pearl-oyster</name>
    <name type="synonym">Pinctada martensii</name>
    <dbReference type="NCBI Taxonomy" id="66713"/>
    <lineage>
        <taxon>Eukaryota</taxon>
        <taxon>Metazoa</taxon>
        <taxon>Spiralia</taxon>
        <taxon>Lophotrochozoa</taxon>
        <taxon>Mollusca</taxon>
        <taxon>Bivalvia</taxon>
        <taxon>Autobranchia</taxon>
        <taxon>Pteriomorphia</taxon>
        <taxon>Pterioida</taxon>
        <taxon>Pterioidea</taxon>
        <taxon>Pteriidae</taxon>
        <taxon>Pinctada</taxon>
    </lineage>
</organism>
<evidence type="ECO:0000256" key="5">
    <source>
        <dbReference type="PROSITE-ProRule" id="PRU00175"/>
    </source>
</evidence>
<reference evidence="8" key="1">
    <citation type="submission" date="2019-08" db="EMBL/GenBank/DDBJ databases">
        <title>The improved chromosome-level genome for the pearl oyster Pinctada fucata martensii using PacBio sequencing and Hi-C.</title>
        <authorList>
            <person name="Zheng Z."/>
        </authorList>
    </citation>
    <scope>NUCLEOTIDE SEQUENCE</scope>
    <source>
        <strain evidence="8">ZZ-2019</strain>
        <tissue evidence="8">Adductor muscle</tissue>
    </source>
</reference>
<feature type="region of interest" description="Disordered" evidence="6">
    <location>
        <begin position="171"/>
        <end position="202"/>
    </location>
</feature>
<dbReference type="CDD" id="cd00022">
    <property type="entry name" value="BIR"/>
    <property type="match status" value="1"/>
</dbReference>
<evidence type="ECO:0000256" key="1">
    <source>
        <dbReference type="ARBA" id="ARBA00006672"/>
    </source>
</evidence>
<dbReference type="Pfam" id="PF13920">
    <property type="entry name" value="zf-C3HC4_3"/>
    <property type="match status" value="1"/>
</dbReference>
<dbReference type="InterPro" id="IPR050784">
    <property type="entry name" value="IAP"/>
</dbReference>
<dbReference type="PANTHER" id="PTHR10044:SF139">
    <property type="entry name" value="DEATH-ASSOCIATED INHIBITOR OF APOPTOSIS 2"/>
    <property type="match status" value="1"/>
</dbReference>